<evidence type="ECO:0000256" key="1">
    <source>
        <dbReference type="ARBA" id="ARBA00008779"/>
    </source>
</evidence>
<dbReference type="SUPFAM" id="SSF53649">
    <property type="entry name" value="Alkaline phosphatase-like"/>
    <property type="match status" value="1"/>
</dbReference>
<organism evidence="5 6">
    <name type="scientific">Novosphingobium flavum</name>
    <dbReference type="NCBI Taxonomy" id="1778672"/>
    <lineage>
        <taxon>Bacteria</taxon>
        <taxon>Pseudomonadati</taxon>
        <taxon>Pseudomonadota</taxon>
        <taxon>Alphaproteobacteria</taxon>
        <taxon>Sphingomonadales</taxon>
        <taxon>Sphingomonadaceae</taxon>
        <taxon>Novosphingobium</taxon>
    </lineage>
</organism>
<dbReference type="Gene3D" id="3.40.720.10">
    <property type="entry name" value="Alkaline Phosphatase, subunit A"/>
    <property type="match status" value="1"/>
</dbReference>
<comment type="similarity">
    <text evidence="1">Belongs to the sulfatase family.</text>
</comment>
<evidence type="ECO:0000256" key="3">
    <source>
        <dbReference type="SAM" id="SignalP"/>
    </source>
</evidence>
<dbReference type="RefSeq" id="WP_185663676.1">
    <property type="nucleotide sequence ID" value="NZ_JACLAW010000005.1"/>
</dbReference>
<dbReference type="AlphaFoldDB" id="A0A7X1KLN6"/>
<dbReference type="InterPro" id="IPR050738">
    <property type="entry name" value="Sulfatase"/>
</dbReference>
<dbReference type="Pfam" id="PF00884">
    <property type="entry name" value="Sulfatase"/>
    <property type="match status" value="1"/>
</dbReference>
<evidence type="ECO:0000259" key="4">
    <source>
        <dbReference type="Pfam" id="PF00884"/>
    </source>
</evidence>
<evidence type="ECO:0000256" key="2">
    <source>
        <dbReference type="ARBA" id="ARBA00022801"/>
    </source>
</evidence>
<sequence length="468" mass="50907">MRTIRRSLIAAALAGLALGQPVFAGARPAAPVTAPAPSRPPNVIMILADDVGVEAFRPYGGEYATPNVARLAAEGVTFDNAFSTPLCSPSRTRLMTARENGQNYQAFGYLDPKERTFGNLFRDAGYATAIVGKWQLSGNGFDDRVGITPQAAGFDSALLWQLRAGTQKGSRYWGPTLWTNGKPQVHEEGFGPDVMSDFALSFIEQNKDRPFFLYYPMVLVHDPFVPTPDAVTIKGAKPRFGAMMAYMDKMVGQVLDKVRAAGIEDNTLIVFSADNGTNRQIVSVRNGAEVRGGKGAPTLTGTHVPMVIRWPGVVPAGVRKAGLFDFLDVLPTMAEAARLPRVSGIDGVSQWQVALGKAQSARPVIFQHYAPVWLFAPTRFVFDQTRKLYGDGRYVSLDLAHDAETEIAPEAMTAAERKHRQHLQAELDRQNDGPLDPARFPWCKGQEPKVAGQDPIIAGCGIVPRDVD</sequence>
<dbReference type="GO" id="GO:0016740">
    <property type="term" value="F:transferase activity"/>
    <property type="evidence" value="ECO:0007669"/>
    <property type="project" value="UniProtKB-KW"/>
</dbReference>
<comment type="caution">
    <text evidence="5">The sequence shown here is derived from an EMBL/GenBank/DDBJ whole genome shotgun (WGS) entry which is preliminary data.</text>
</comment>
<dbReference type="InterPro" id="IPR000917">
    <property type="entry name" value="Sulfatase_N"/>
</dbReference>
<gene>
    <name evidence="5" type="ORF">H7F51_07770</name>
</gene>
<keyword evidence="6" id="KW-1185">Reference proteome</keyword>
<dbReference type="PANTHER" id="PTHR42693">
    <property type="entry name" value="ARYLSULFATASE FAMILY MEMBER"/>
    <property type="match status" value="1"/>
</dbReference>
<dbReference type="Proteomes" id="UP000566813">
    <property type="component" value="Unassembled WGS sequence"/>
</dbReference>
<keyword evidence="3" id="KW-0732">Signal</keyword>
<evidence type="ECO:0000313" key="5">
    <source>
        <dbReference type="EMBL" id="MBC2665415.1"/>
    </source>
</evidence>
<feature type="domain" description="Sulfatase N-terminal" evidence="4">
    <location>
        <begin position="41"/>
        <end position="337"/>
    </location>
</feature>
<accession>A0A7X1KLN6</accession>
<dbReference type="CDD" id="cd16151">
    <property type="entry name" value="sulfatase_like"/>
    <property type="match status" value="1"/>
</dbReference>
<dbReference type="PANTHER" id="PTHR42693:SF53">
    <property type="entry name" value="ENDO-4-O-SULFATASE"/>
    <property type="match status" value="1"/>
</dbReference>
<evidence type="ECO:0000313" key="6">
    <source>
        <dbReference type="Proteomes" id="UP000566813"/>
    </source>
</evidence>
<name>A0A7X1KLN6_9SPHN</name>
<proteinExistence type="inferred from homology"/>
<feature type="signal peptide" evidence="3">
    <location>
        <begin position="1"/>
        <end position="24"/>
    </location>
</feature>
<keyword evidence="5" id="KW-0808">Transferase</keyword>
<dbReference type="EMBL" id="JACLAW010000005">
    <property type="protein sequence ID" value="MBC2665415.1"/>
    <property type="molecule type" value="Genomic_DNA"/>
</dbReference>
<reference evidence="5 6" key="1">
    <citation type="submission" date="2020-08" db="EMBL/GenBank/DDBJ databases">
        <title>The genome sequence of type strain Novosphingobium flavum NBRC 111647.</title>
        <authorList>
            <person name="Liu Y."/>
        </authorList>
    </citation>
    <scope>NUCLEOTIDE SEQUENCE [LARGE SCALE GENOMIC DNA]</scope>
    <source>
        <strain evidence="5 6">NBRC 111647</strain>
    </source>
</reference>
<protein>
    <submittedName>
        <fullName evidence="5">Sulfatase-like hydrolase/transferase</fullName>
    </submittedName>
</protein>
<dbReference type="InterPro" id="IPR017850">
    <property type="entry name" value="Alkaline_phosphatase_core_sf"/>
</dbReference>
<feature type="chain" id="PRO_5030779958" evidence="3">
    <location>
        <begin position="25"/>
        <end position="468"/>
    </location>
</feature>
<keyword evidence="2 5" id="KW-0378">Hydrolase</keyword>
<dbReference type="GO" id="GO:0004065">
    <property type="term" value="F:arylsulfatase activity"/>
    <property type="evidence" value="ECO:0007669"/>
    <property type="project" value="TreeGrafter"/>
</dbReference>